<evidence type="ECO:0000259" key="2">
    <source>
        <dbReference type="Pfam" id="PF22665"/>
    </source>
</evidence>
<dbReference type="AlphaFoldDB" id="A0A8J8GJW9"/>
<evidence type="ECO:0000313" key="6">
    <source>
        <dbReference type="Proteomes" id="UP001016761"/>
    </source>
</evidence>
<dbReference type="Pfam" id="PF22665">
    <property type="entry name" value="WHD_DUF6293"/>
    <property type="match status" value="1"/>
</dbReference>
<dbReference type="Proteomes" id="UP001016761">
    <property type="component" value="Unassembled WGS sequence"/>
</dbReference>
<evidence type="ECO:0000259" key="1">
    <source>
        <dbReference type="Pfam" id="PF19810"/>
    </source>
</evidence>
<accession>A0A8J8GJW9</accession>
<reference evidence="3 6" key="1">
    <citation type="submission" date="2020-06" db="EMBL/GenBank/DDBJ databases">
        <title>Haloterrigena sp. nov., an extremely halophilic archaeon isolated from a saline sediment.</title>
        <authorList>
            <person name="Liu B.-B."/>
        </authorList>
    </citation>
    <scope>NUCLEOTIDE SEQUENCE</scope>
    <source>
        <strain evidence="3">SYSU A121-1</strain>
        <strain evidence="4 6">SYSU A558-1</strain>
    </source>
</reference>
<dbReference type="RefSeq" id="WP_174681087.1">
    <property type="nucleotide sequence ID" value="NZ_JABUQZ010000001.1"/>
</dbReference>
<keyword evidence="6" id="KW-1185">Reference proteome</keyword>
<feature type="domain" description="DUF6293" evidence="2">
    <location>
        <begin position="148"/>
        <end position="260"/>
    </location>
</feature>
<organism evidence="3 5">
    <name type="scientific">Haloterrigena gelatinilytica</name>
    <dbReference type="NCBI Taxonomy" id="2741724"/>
    <lineage>
        <taxon>Archaea</taxon>
        <taxon>Methanobacteriati</taxon>
        <taxon>Methanobacteriota</taxon>
        <taxon>Stenosarchaea group</taxon>
        <taxon>Halobacteria</taxon>
        <taxon>Halobacteriales</taxon>
        <taxon>Natrialbaceae</taxon>
        <taxon>Haloterrigena</taxon>
    </lineage>
</organism>
<proteinExistence type="predicted"/>
<name>A0A8J8GJW9_9EURY</name>
<gene>
    <name evidence="3" type="ORF">HT576_07915</name>
    <name evidence="4" type="ORF">HTZ84_13100</name>
</gene>
<dbReference type="EMBL" id="JABUQZ010000001">
    <property type="protein sequence ID" value="NUC73236.1"/>
    <property type="molecule type" value="Genomic_DNA"/>
</dbReference>
<dbReference type="Pfam" id="PF19810">
    <property type="entry name" value="HFX_2341_N"/>
    <property type="match status" value="1"/>
</dbReference>
<dbReference type="InterPro" id="IPR046260">
    <property type="entry name" value="HFX_2341-like_N"/>
</dbReference>
<comment type="caution">
    <text evidence="3">The sequence shown here is derived from an EMBL/GenBank/DDBJ whole genome shotgun (WGS) entry which is preliminary data.</text>
</comment>
<dbReference type="InterPro" id="IPR054162">
    <property type="entry name" value="DUF6293_C"/>
</dbReference>
<feature type="domain" description="HFX-2341-like N-terminal" evidence="1">
    <location>
        <begin position="6"/>
        <end position="130"/>
    </location>
</feature>
<evidence type="ECO:0000313" key="5">
    <source>
        <dbReference type="Proteomes" id="UP000728647"/>
    </source>
</evidence>
<dbReference type="OrthoDB" id="142096at2157"/>
<dbReference type="EMBL" id="JABURA010000001">
    <property type="protein sequence ID" value="NUB90946.1"/>
    <property type="molecule type" value="Genomic_DNA"/>
</dbReference>
<sequence length="280" mass="30967">MDVVKRVHIVPLGYEYDRILGPIRNQRADLVYLLEDDGTDAGARTGTADYHDDLRAELESAVPEVRTRACDLTDVYAVLGIVTTLAAKHADDDVSVNVSGAGTIPAIGATMACMDVSTDARAYYVEPESYDHDGERDPISAGVAETEQLPAYPIDSPTPDQVAIMDFLAEPSDWEEYHDARTTPPKKKDLIEYARDRNLSFMADRRPPEDRGGEDKGAFRVLDTHVLEPLADDGYVTIESVGRRRVVELTEQGENAYRAFKHKLAAVDGVEYDYESEARG</sequence>
<evidence type="ECO:0000313" key="3">
    <source>
        <dbReference type="EMBL" id="NUB90946.1"/>
    </source>
</evidence>
<protein>
    <submittedName>
        <fullName evidence="3">Uncharacterized protein</fullName>
    </submittedName>
</protein>
<evidence type="ECO:0000313" key="4">
    <source>
        <dbReference type="EMBL" id="NUC73236.1"/>
    </source>
</evidence>
<dbReference type="Proteomes" id="UP000728647">
    <property type="component" value="Unassembled WGS sequence"/>
</dbReference>